<dbReference type="eggNOG" id="COG0606">
    <property type="taxonomic scope" value="Bacteria"/>
</dbReference>
<dbReference type="KEGG" id="shi:Shel_20460"/>
<dbReference type="Pfam" id="PF13541">
    <property type="entry name" value="ChlI"/>
    <property type="match status" value="1"/>
</dbReference>
<dbReference type="Gene3D" id="3.40.50.300">
    <property type="entry name" value="P-loop containing nucleotide triphosphate hydrolases"/>
    <property type="match status" value="1"/>
</dbReference>
<name>C7N823_SLAHD</name>
<dbReference type="InterPro" id="IPR014721">
    <property type="entry name" value="Ribsml_uS5_D2-typ_fold_subgr"/>
</dbReference>
<evidence type="ECO:0000313" key="2">
    <source>
        <dbReference type="EMBL" id="ACV23058.1"/>
    </source>
</evidence>
<dbReference type="PANTHER" id="PTHR32039:SF7">
    <property type="entry name" value="COMPETENCE PROTEIN COMM"/>
    <property type="match status" value="1"/>
</dbReference>
<feature type="domain" description="Magnesium chelatase ChlI-like catalytic" evidence="1">
    <location>
        <begin position="223"/>
        <end position="376"/>
    </location>
</feature>
<keyword evidence="3" id="KW-1185">Reference proteome</keyword>
<proteinExistence type="predicted"/>
<dbReference type="RefSeq" id="WP_012799159.1">
    <property type="nucleotide sequence ID" value="NC_013165.1"/>
</dbReference>
<dbReference type="InterPro" id="IPR000523">
    <property type="entry name" value="Mg_chelatse_chII-like_cat_dom"/>
</dbReference>
<dbReference type="HOGENOM" id="CLU_713516_0_0_11"/>
<organism evidence="2 3">
    <name type="scientific">Slackia heliotrinireducens (strain ATCC 29202 / DSM 20476 / NCTC 11029 / RHS 1)</name>
    <name type="common">Peptococcus heliotrinreducens</name>
    <dbReference type="NCBI Taxonomy" id="471855"/>
    <lineage>
        <taxon>Bacteria</taxon>
        <taxon>Bacillati</taxon>
        <taxon>Actinomycetota</taxon>
        <taxon>Coriobacteriia</taxon>
        <taxon>Eggerthellales</taxon>
        <taxon>Eggerthellaceae</taxon>
        <taxon>Slackia</taxon>
    </lineage>
</organism>
<dbReference type="InterPro" id="IPR045006">
    <property type="entry name" value="CHLI-like"/>
</dbReference>
<accession>C7N823</accession>
<dbReference type="AlphaFoldDB" id="C7N823"/>
<reference evidence="2 3" key="1">
    <citation type="journal article" date="2009" name="Stand. Genomic Sci.">
        <title>Complete genome sequence of Slackia heliotrinireducens type strain (RHS 1).</title>
        <authorList>
            <person name="Pukall R."/>
            <person name="Lapidus A."/>
            <person name="Nolan M."/>
            <person name="Copeland A."/>
            <person name="Glavina Del Rio T."/>
            <person name="Lucas S."/>
            <person name="Chen F."/>
            <person name="Tice H."/>
            <person name="Cheng J.F."/>
            <person name="Chertkov O."/>
            <person name="Bruce D."/>
            <person name="Goodwin L."/>
            <person name="Kuske C."/>
            <person name="Brettin T."/>
            <person name="Detter J.C."/>
            <person name="Han C."/>
            <person name="Pitluck S."/>
            <person name="Pati A."/>
            <person name="Mavrommatis K."/>
            <person name="Ivanova N."/>
            <person name="Ovchinnikova G."/>
            <person name="Chen A."/>
            <person name="Palaniappan K."/>
            <person name="Schneider S."/>
            <person name="Rohde M."/>
            <person name="Chain P."/>
            <person name="D'haeseleer P."/>
            <person name="Goker M."/>
            <person name="Bristow J."/>
            <person name="Eisen J.A."/>
            <person name="Markowitz V."/>
            <person name="Kyrpides N.C."/>
            <person name="Klenk H.P."/>
            <person name="Hugenholtz P."/>
        </authorList>
    </citation>
    <scope>NUCLEOTIDE SEQUENCE [LARGE SCALE GENOMIC DNA]</scope>
    <source>
        <strain evidence="3">ATCC 29202 / DSM 20476 / NCTC 11029 / RHS 1</strain>
    </source>
</reference>
<evidence type="ECO:0000313" key="3">
    <source>
        <dbReference type="Proteomes" id="UP000002026"/>
    </source>
</evidence>
<dbReference type="SUPFAM" id="SSF54211">
    <property type="entry name" value="Ribosomal protein S5 domain 2-like"/>
    <property type="match status" value="1"/>
</dbReference>
<protein>
    <submittedName>
        <fullName evidence="2">Predicted ATPase with chaperone activity</fullName>
    </submittedName>
</protein>
<dbReference type="SUPFAM" id="SSF52540">
    <property type="entry name" value="P-loop containing nucleoside triphosphate hydrolases"/>
    <property type="match status" value="1"/>
</dbReference>
<dbReference type="InterPro" id="IPR020568">
    <property type="entry name" value="Ribosomal_Su5_D2-typ_SF"/>
</dbReference>
<evidence type="ECO:0000259" key="1">
    <source>
        <dbReference type="Pfam" id="PF01078"/>
    </source>
</evidence>
<dbReference type="GO" id="GO:0005524">
    <property type="term" value="F:ATP binding"/>
    <property type="evidence" value="ECO:0007669"/>
    <property type="project" value="InterPro"/>
</dbReference>
<dbReference type="Proteomes" id="UP000002026">
    <property type="component" value="Chromosome"/>
</dbReference>
<dbReference type="STRING" id="471855.Shel_20460"/>
<dbReference type="EMBL" id="CP001684">
    <property type="protein sequence ID" value="ACV23058.1"/>
    <property type="molecule type" value="Genomic_DNA"/>
</dbReference>
<dbReference type="PANTHER" id="PTHR32039">
    <property type="entry name" value="MAGNESIUM-CHELATASE SUBUNIT CHLI"/>
    <property type="match status" value="1"/>
</dbReference>
<sequence length="387" mass="41697">MPNRSIVISSVISGVEAVPIAVECSIGEGAPDFQIIGLRRELADEMRAIVRCAIKSTGYEWPNRNVTVALTPLDMPKRGAHLALPIAAAVLEATGQICLRDDYVVVGEMSLSGCLAYPTRGIIAVRRLVQELHREMVCPSCDSMPAGYTHRALGINSLADLRTGSFERVGCIESGEKYDADKLEAELSDGARAVYDRIVDLVGDDGWYEGFKSVLIVAPHERTTYVPEALRAAVNPISGNMVLECAAIASVAGDGDIPSLLGYHRPIRMPDPSISLPALIGGGMPVRPGEISLAHNGVLYLDDLALWKPSTLRQVDAARRDGHVRIVRADGVTGMPAAFQLVGCIAPCPCGHYGDPDRDCTCEAQQVAAWQRRIEQMSAMFDTVIHL</sequence>
<dbReference type="Pfam" id="PF01078">
    <property type="entry name" value="Mg_chelatase"/>
    <property type="match status" value="1"/>
</dbReference>
<gene>
    <name evidence="2" type="ordered locus">Shel_20460</name>
</gene>
<dbReference type="InterPro" id="IPR027417">
    <property type="entry name" value="P-loop_NTPase"/>
</dbReference>
<dbReference type="Gene3D" id="3.30.230.10">
    <property type="match status" value="1"/>
</dbReference>